<dbReference type="EMBL" id="CBAT010000198">
    <property type="protein sequence ID" value="CCZ88000.1"/>
    <property type="molecule type" value="Genomic_DNA"/>
</dbReference>
<evidence type="ECO:0000313" key="2">
    <source>
        <dbReference type="Proteomes" id="UP000018372"/>
    </source>
</evidence>
<protein>
    <submittedName>
        <fullName evidence="1">Uncharacterized protein</fullName>
    </submittedName>
</protein>
<evidence type="ECO:0000313" key="1">
    <source>
        <dbReference type="EMBL" id="CCZ88000.1"/>
    </source>
</evidence>
<dbReference type="AlphaFoldDB" id="R5VCH5"/>
<sequence>MFSLSYYPPEHAAFTGDMQEDNKSNSNLNNIMKNLFYSGCKNKLSV</sequence>
<gene>
    <name evidence="1" type="ORF">BN536_00316</name>
</gene>
<accession>R5VCH5</accession>
<comment type="caution">
    <text evidence="1">The sequence shown here is derived from an EMBL/GenBank/DDBJ whole genome shotgun (WGS) entry which is preliminary data.</text>
</comment>
<reference evidence="1" key="1">
    <citation type="submission" date="2012-11" db="EMBL/GenBank/DDBJ databases">
        <title>Dependencies among metagenomic species, viruses, plasmids and units of genetic variation.</title>
        <authorList>
            <person name="Nielsen H.B."/>
            <person name="Almeida M."/>
            <person name="Juncker A.S."/>
            <person name="Rasmussen S."/>
            <person name="Li J."/>
            <person name="Sunagawa S."/>
            <person name="Plichta D."/>
            <person name="Gautier L."/>
            <person name="Le Chatelier E."/>
            <person name="Peletier E."/>
            <person name="Bonde I."/>
            <person name="Nielsen T."/>
            <person name="Manichanh C."/>
            <person name="Arumugam M."/>
            <person name="Batto J."/>
            <person name="Santos M.B.Q.D."/>
            <person name="Blom N."/>
            <person name="Borruel N."/>
            <person name="Burgdorf K.S."/>
            <person name="Boumezbeur F."/>
            <person name="Casellas F."/>
            <person name="Dore J."/>
            <person name="Guarner F."/>
            <person name="Hansen T."/>
            <person name="Hildebrand F."/>
            <person name="Kaas R.S."/>
            <person name="Kennedy S."/>
            <person name="Kristiansen K."/>
            <person name="Kultima J.R."/>
            <person name="Leonard P."/>
            <person name="Levenez F."/>
            <person name="Lund O."/>
            <person name="Moumen B."/>
            <person name="Le Paslier D."/>
            <person name="Pons N."/>
            <person name="Pedersen O."/>
            <person name="Prifti E."/>
            <person name="Qin J."/>
            <person name="Raes J."/>
            <person name="Tap J."/>
            <person name="Tims S."/>
            <person name="Ussery D.W."/>
            <person name="Yamada T."/>
            <person name="MetaHit consortium"/>
            <person name="Renault P."/>
            <person name="Sicheritz-Ponten T."/>
            <person name="Bork P."/>
            <person name="Wang J."/>
            <person name="Brunak S."/>
            <person name="Ehrlich S.D."/>
        </authorList>
    </citation>
    <scope>NUCLEOTIDE SEQUENCE [LARGE SCALE GENOMIC DNA]</scope>
</reference>
<name>R5VCH5_9BACT</name>
<dbReference type="Proteomes" id="UP000018372">
    <property type="component" value="Unassembled WGS sequence"/>
</dbReference>
<proteinExistence type="predicted"/>
<organism evidence="1 2">
    <name type="scientific">Phocaeicola plebeius CAG:211</name>
    <dbReference type="NCBI Taxonomy" id="1263052"/>
    <lineage>
        <taxon>Bacteria</taxon>
        <taxon>Pseudomonadati</taxon>
        <taxon>Bacteroidota</taxon>
        <taxon>Bacteroidia</taxon>
        <taxon>Bacteroidales</taxon>
        <taxon>Bacteroidaceae</taxon>
        <taxon>Phocaeicola</taxon>
    </lineage>
</organism>